<evidence type="ECO:0000256" key="1">
    <source>
        <dbReference type="ARBA" id="ARBA00000098"/>
    </source>
</evidence>
<evidence type="ECO:0000256" key="8">
    <source>
        <dbReference type="ARBA" id="ARBA00022723"/>
    </source>
</evidence>
<feature type="domain" description="Aminopeptidase N-like N-terminal" evidence="16">
    <location>
        <begin position="98"/>
        <end position="203"/>
    </location>
</feature>
<protein>
    <recommendedName>
        <fullName evidence="5 12">Aminopeptidase N</fullName>
        <ecNumber evidence="4 12">3.4.11.2</ecNumber>
    </recommendedName>
</protein>
<evidence type="ECO:0000259" key="13">
    <source>
        <dbReference type="Pfam" id="PF01433"/>
    </source>
</evidence>
<sequence>MPDTATAAPAQTPTVIRREDYTAPDYAIDSLALAFDLEPGATRVKSRLAVAPAHEQGSAADVRPLKLDGEALKLVSIALDGQPLAEGRDYRVDDSGLTVTAPPQGSFTLEIETEIDPKGNSELSGLYLSNGIFCTQCEAEGFRRITYFPDRPDVLTRYHVTIRGPKDSCPVLLSNGNLAETGELSDGRHYAVWDDPFPKPSYLFALVAGDLACHEEGFTTHSGREVALRIYVEHGKESRTGWAMDSLKRAMRWDETRFGLEYDLDLFNIVAVSDFNMGAMENKSLNVFNDKYILADPDTATDGDYAGIESVVAHEYFHNWTGNRVTCRDWFQLSLKEGLTVFRDQEFSSDVRSRPVERIQTVRALRARQFPEDAGPLAHPVRPDSYIEINNFYTPTVYEKGAEVIRMLHSLLGEDGFQKGMRLYIERHDGQAATCDDFVAAMADANDVDLEQFKRWYSQAGTPEVEVTGAYDGDSGTYEMTVRQTCPPTPGQPEKQPLQIPFAVGLLDAQGQDIPLALEGEDSGATSATKVLELRESEQRFRFPGVPEPRALSYNRGFSAPVNLKSEQSAEELAFLMAQDSDPFARWEAGQRYALRLLLQAVETLQAGGVPEFDTAFIDAFREILRDPQLDKAFAAEALTLPGESYIGEQMQPLDVDAIHRAREALRRRLAETLTDDLQEVYTVNTVTEAYSPEGEQAAQRALRNTALSYLSALAPEEGAALERLVDHYHAADNMTDRMAPLRLLADIGGEAAEATLQDFHDRYRDNDLVMDKWLALQAVSARPDTLERVKALEEHPVFSLSRPNKVRALIGTFVQANPLRYHAADGSGYRFHADRVLTLDGINSQIAARLLTPLGRWARMGEERQRLMKAELERILSAPDLSRDVYEIASKSLEG</sequence>
<evidence type="ECO:0000256" key="4">
    <source>
        <dbReference type="ARBA" id="ARBA00012564"/>
    </source>
</evidence>
<feature type="domain" description="Peptidase M1 alanyl aminopeptidase Ig-like fold" evidence="14">
    <location>
        <begin position="461"/>
        <end position="566"/>
    </location>
</feature>
<dbReference type="InterPro" id="IPR037144">
    <property type="entry name" value="Peptidase_M1_pepN_C_sf"/>
</dbReference>
<dbReference type="Gene3D" id="3.30.2010.30">
    <property type="match status" value="1"/>
</dbReference>
<comment type="similarity">
    <text evidence="3">Belongs to the peptidase M1 family.</text>
</comment>
<dbReference type="EC" id="3.4.11.2" evidence="4 12"/>
<dbReference type="NCBIfam" id="TIGR02414">
    <property type="entry name" value="pepN_proteo"/>
    <property type="match status" value="1"/>
</dbReference>
<evidence type="ECO:0000256" key="5">
    <source>
        <dbReference type="ARBA" id="ARBA00015611"/>
    </source>
</evidence>
<evidence type="ECO:0000256" key="7">
    <source>
        <dbReference type="ARBA" id="ARBA00022670"/>
    </source>
</evidence>
<evidence type="ECO:0000256" key="3">
    <source>
        <dbReference type="ARBA" id="ARBA00010136"/>
    </source>
</evidence>
<dbReference type="InterPro" id="IPR014782">
    <property type="entry name" value="Peptidase_M1_dom"/>
</dbReference>
<dbReference type="Gene3D" id="1.25.50.10">
    <property type="entry name" value="Peptidase M1, alanyl aminopeptidase, C-terminal domain"/>
    <property type="match status" value="1"/>
</dbReference>
<dbReference type="PRINTS" id="PR00756">
    <property type="entry name" value="ALADIPTASE"/>
</dbReference>
<comment type="caution">
    <text evidence="17">The sequence shown here is derived from an EMBL/GenBank/DDBJ whole genome shotgun (WGS) entry which is preliminary data.</text>
</comment>
<dbReference type="InterPro" id="IPR038438">
    <property type="entry name" value="PepN_Ig-like_sf"/>
</dbReference>
<dbReference type="GO" id="GO:0016285">
    <property type="term" value="F:alanyl aminopeptidase activity"/>
    <property type="evidence" value="ECO:0007669"/>
    <property type="project" value="UniProtKB-EC"/>
</dbReference>
<dbReference type="CDD" id="cd09600">
    <property type="entry name" value="M1_APN"/>
    <property type="match status" value="1"/>
</dbReference>
<dbReference type="InterPro" id="IPR045357">
    <property type="entry name" value="Aminopeptidase_N-like_N"/>
</dbReference>
<dbReference type="RefSeq" id="WP_382421186.1">
    <property type="nucleotide sequence ID" value="NZ_JBHSCW010000002.1"/>
</dbReference>
<evidence type="ECO:0000259" key="15">
    <source>
        <dbReference type="Pfam" id="PF17432"/>
    </source>
</evidence>
<dbReference type="SUPFAM" id="SSF63737">
    <property type="entry name" value="Leukotriene A4 hydrolase N-terminal domain"/>
    <property type="match status" value="1"/>
</dbReference>
<dbReference type="Gene3D" id="2.60.40.1730">
    <property type="entry name" value="tricorn interacting facor f3 domain"/>
    <property type="match status" value="1"/>
</dbReference>
<evidence type="ECO:0000256" key="2">
    <source>
        <dbReference type="ARBA" id="ARBA00001947"/>
    </source>
</evidence>
<dbReference type="InterPro" id="IPR012779">
    <property type="entry name" value="Peptidase_M1_pepN"/>
</dbReference>
<dbReference type="InterPro" id="IPR035414">
    <property type="entry name" value="Peptidase_M1_pepN_Ig-like"/>
</dbReference>
<feature type="domain" description="Peptidase M1 alanyl aminopeptidase C-terminal" evidence="15">
    <location>
        <begin position="571"/>
        <end position="895"/>
    </location>
</feature>
<dbReference type="Pfam" id="PF01433">
    <property type="entry name" value="Peptidase_M1"/>
    <property type="match status" value="1"/>
</dbReference>
<evidence type="ECO:0000256" key="12">
    <source>
        <dbReference type="NCBIfam" id="TIGR02414"/>
    </source>
</evidence>
<comment type="catalytic activity">
    <reaction evidence="1">
        <text>Release of an N-terminal amino acid, Xaa-|-Yaa- from a peptide, amide or arylamide. Xaa is preferably Ala, but may be most amino acids including Pro (slow action). When a terminal hydrophobic residue is followed by a prolyl residue, the two may be released as an intact Xaa-Pro dipeptide.</text>
        <dbReference type="EC" id="3.4.11.2"/>
    </reaction>
</comment>
<evidence type="ECO:0000256" key="10">
    <source>
        <dbReference type="ARBA" id="ARBA00022833"/>
    </source>
</evidence>
<dbReference type="Pfam" id="PF17900">
    <property type="entry name" value="Peptidase_M1_N"/>
    <property type="match status" value="1"/>
</dbReference>
<dbReference type="Gene3D" id="2.60.40.1840">
    <property type="match status" value="1"/>
</dbReference>
<dbReference type="InterPro" id="IPR024601">
    <property type="entry name" value="Peptidase_M1_pepN_C"/>
</dbReference>
<dbReference type="InterPro" id="IPR042097">
    <property type="entry name" value="Aminopeptidase_N-like_N_sf"/>
</dbReference>
<evidence type="ECO:0000259" key="14">
    <source>
        <dbReference type="Pfam" id="PF11940"/>
    </source>
</evidence>
<dbReference type="Pfam" id="PF11940">
    <property type="entry name" value="DUF3458"/>
    <property type="match status" value="1"/>
</dbReference>
<dbReference type="InterPro" id="IPR001930">
    <property type="entry name" value="Peptidase_M1"/>
</dbReference>
<dbReference type="InterPro" id="IPR027268">
    <property type="entry name" value="Peptidase_M4/M1_CTD_sf"/>
</dbReference>
<dbReference type="Proteomes" id="UP001595799">
    <property type="component" value="Unassembled WGS sequence"/>
</dbReference>
<evidence type="ECO:0000259" key="16">
    <source>
        <dbReference type="Pfam" id="PF17900"/>
    </source>
</evidence>
<name>A0ABV8UJ74_9PROT</name>
<keyword evidence="7" id="KW-0645">Protease</keyword>
<accession>A0ABV8UJ74</accession>
<dbReference type="PANTHER" id="PTHR46322">
    <property type="entry name" value="PUROMYCIN-SENSITIVE AMINOPEPTIDASE"/>
    <property type="match status" value="1"/>
</dbReference>
<dbReference type="EMBL" id="JBHSCW010000002">
    <property type="protein sequence ID" value="MFC4350847.1"/>
    <property type="molecule type" value="Genomic_DNA"/>
</dbReference>
<gene>
    <name evidence="17" type="primary">pepN</name>
    <name evidence="17" type="ORF">ACFOW6_04735</name>
</gene>
<proteinExistence type="inferred from homology"/>
<keyword evidence="9 17" id="KW-0378">Hydrolase</keyword>
<keyword evidence="6 17" id="KW-0031">Aminopeptidase</keyword>
<evidence type="ECO:0000256" key="6">
    <source>
        <dbReference type="ARBA" id="ARBA00022438"/>
    </source>
</evidence>
<keyword evidence="8" id="KW-0479">Metal-binding</keyword>
<evidence type="ECO:0000256" key="9">
    <source>
        <dbReference type="ARBA" id="ARBA00022801"/>
    </source>
</evidence>
<keyword evidence="18" id="KW-1185">Reference proteome</keyword>
<evidence type="ECO:0000313" key="18">
    <source>
        <dbReference type="Proteomes" id="UP001595799"/>
    </source>
</evidence>
<dbReference type="Pfam" id="PF17432">
    <property type="entry name" value="DUF3458_C"/>
    <property type="match status" value="1"/>
</dbReference>
<comment type="cofactor">
    <cofactor evidence="2">
        <name>Zn(2+)</name>
        <dbReference type="ChEBI" id="CHEBI:29105"/>
    </cofactor>
</comment>
<evidence type="ECO:0000313" key="17">
    <source>
        <dbReference type="EMBL" id="MFC4350847.1"/>
    </source>
</evidence>
<dbReference type="Gene3D" id="1.10.390.10">
    <property type="entry name" value="Neutral Protease Domain 2"/>
    <property type="match status" value="1"/>
</dbReference>
<dbReference type="PANTHER" id="PTHR46322:SF1">
    <property type="entry name" value="PUROMYCIN-SENSITIVE AMINOPEPTIDASE"/>
    <property type="match status" value="1"/>
</dbReference>
<dbReference type="SUPFAM" id="SSF55486">
    <property type="entry name" value="Metalloproteases ('zincins'), catalytic domain"/>
    <property type="match status" value="1"/>
</dbReference>
<reference evidence="18" key="1">
    <citation type="journal article" date="2019" name="Int. J. Syst. Evol. Microbiol.">
        <title>The Global Catalogue of Microorganisms (GCM) 10K type strain sequencing project: providing services to taxonomists for standard genome sequencing and annotation.</title>
        <authorList>
            <consortium name="The Broad Institute Genomics Platform"/>
            <consortium name="The Broad Institute Genome Sequencing Center for Infectious Disease"/>
            <person name="Wu L."/>
            <person name="Ma J."/>
        </authorList>
    </citation>
    <scope>NUCLEOTIDE SEQUENCE [LARGE SCALE GENOMIC DNA]</scope>
    <source>
        <strain evidence="18">CECT 8472</strain>
    </source>
</reference>
<feature type="domain" description="Peptidase M1 membrane alanine aminopeptidase" evidence="13">
    <location>
        <begin position="242"/>
        <end position="456"/>
    </location>
</feature>
<evidence type="ECO:0000256" key="11">
    <source>
        <dbReference type="ARBA" id="ARBA00023049"/>
    </source>
</evidence>
<keyword evidence="10" id="KW-0862">Zinc</keyword>
<organism evidence="17 18">
    <name type="scientific">Fodinicurvata halophila</name>
    <dbReference type="NCBI Taxonomy" id="1419723"/>
    <lineage>
        <taxon>Bacteria</taxon>
        <taxon>Pseudomonadati</taxon>
        <taxon>Pseudomonadota</taxon>
        <taxon>Alphaproteobacteria</taxon>
        <taxon>Rhodospirillales</taxon>
        <taxon>Rhodovibrionaceae</taxon>
        <taxon>Fodinicurvata</taxon>
    </lineage>
</organism>
<keyword evidence="11" id="KW-0482">Metalloprotease</keyword>